<feature type="compositionally biased region" description="Polar residues" evidence="1">
    <location>
        <begin position="186"/>
        <end position="207"/>
    </location>
</feature>
<dbReference type="AlphaFoldDB" id="A0A0E0HCJ2"/>
<dbReference type="Gramene" id="ONIVA05G11900.1">
    <property type="protein sequence ID" value="ONIVA05G11900.1"/>
    <property type="gene ID" value="ONIVA05G11900"/>
</dbReference>
<protein>
    <submittedName>
        <fullName evidence="2">Uncharacterized protein</fullName>
    </submittedName>
</protein>
<proteinExistence type="predicted"/>
<evidence type="ECO:0000256" key="1">
    <source>
        <dbReference type="SAM" id="MobiDB-lite"/>
    </source>
</evidence>
<feature type="region of interest" description="Disordered" evidence="1">
    <location>
        <begin position="157"/>
        <end position="254"/>
    </location>
</feature>
<name>A0A0E0HCJ2_ORYNI</name>
<dbReference type="HOGENOM" id="CLU_938059_0_0_1"/>
<sequence>MLPYALQPCPVPSSTLFSLSLSLSHLLSVGGCIESEQLRRWMHREGVVEGEENRCSAGARGGEAIYAAAEAYCPTRRSCCPVPTGSLSWTRTALIPSPRHPFAIVAGRLATRRRCGTSVGHYGASTTISNAIEGGARWQHRRQVSFQGQLRRWRTARSSSSKTAFWNREAHVDGEVGGAEEDNMGPTRSNNPVLAHHSTPTADTADTLSAVRGPPTLASRSRRPSALPPPLAGTAARRSPSTDPMLRPSHRRKRSLADAVKKLVKQEEEWSWGEKVNFVGTGPLEVSVSLAPQGNDY</sequence>
<evidence type="ECO:0000313" key="2">
    <source>
        <dbReference type="EnsemblPlants" id="ONIVA05G11900.1"/>
    </source>
</evidence>
<reference evidence="2" key="1">
    <citation type="submission" date="2015-04" db="UniProtKB">
        <authorList>
            <consortium name="EnsemblPlants"/>
        </authorList>
    </citation>
    <scope>IDENTIFICATION</scope>
    <source>
        <strain evidence="2">SL10</strain>
    </source>
</reference>
<organism evidence="2">
    <name type="scientific">Oryza nivara</name>
    <name type="common">Indian wild rice</name>
    <name type="synonym">Oryza sativa f. spontanea</name>
    <dbReference type="NCBI Taxonomy" id="4536"/>
    <lineage>
        <taxon>Eukaryota</taxon>
        <taxon>Viridiplantae</taxon>
        <taxon>Streptophyta</taxon>
        <taxon>Embryophyta</taxon>
        <taxon>Tracheophyta</taxon>
        <taxon>Spermatophyta</taxon>
        <taxon>Magnoliopsida</taxon>
        <taxon>Liliopsida</taxon>
        <taxon>Poales</taxon>
        <taxon>Poaceae</taxon>
        <taxon>BOP clade</taxon>
        <taxon>Oryzoideae</taxon>
        <taxon>Oryzeae</taxon>
        <taxon>Oryzinae</taxon>
        <taxon>Oryza</taxon>
    </lineage>
</organism>
<dbReference type="EnsemblPlants" id="ONIVA05G11900.1">
    <property type="protein sequence ID" value="ONIVA05G11900.1"/>
    <property type="gene ID" value="ONIVA05G11900"/>
</dbReference>
<keyword evidence="3" id="KW-1185">Reference proteome</keyword>
<dbReference type="Proteomes" id="UP000006591">
    <property type="component" value="Chromosome 5"/>
</dbReference>
<accession>A0A0E0HCJ2</accession>
<evidence type="ECO:0000313" key="3">
    <source>
        <dbReference type="Proteomes" id="UP000006591"/>
    </source>
</evidence>
<reference evidence="2" key="2">
    <citation type="submission" date="2018-04" db="EMBL/GenBank/DDBJ databases">
        <title>OnivRS2 (Oryza nivara Reference Sequence Version 2).</title>
        <authorList>
            <person name="Zhang J."/>
            <person name="Kudrna D."/>
            <person name="Lee S."/>
            <person name="Talag J."/>
            <person name="Rajasekar S."/>
            <person name="Welchert J."/>
            <person name="Hsing Y.-I."/>
            <person name="Wing R.A."/>
        </authorList>
    </citation>
    <scope>NUCLEOTIDE SEQUENCE [LARGE SCALE GENOMIC DNA]</scope>
    <source>
        <strain evidence="2">SL10</strain>
    </source>
</reference>